<comment type="caution">
    <text evidence="1">The sequence shown here is derived from an EMBL/GenBank/DDBJ whole genome shotgun (WGS) entry which is preliminary data.</text>
</comment>
<reference evidence="1 2" key="1">
    <citation type="journal article" date="2021" name="Commun. Biol.">
        <title>The genome of Shorea leprosula (Dipterocarpaceae) highlights the ecological relevance of drought in aseasonal tropical rainforests.</title>
        <authorList>
            <person name="Ng K.K.S."/>
            <person name="Kobayashi M.J."/>
            <person name="Fawcett J.A."/>
            <person name="Hatakeyama M."/>
            <person name="Paape T."/>
            <person name="Ng C.H."/>
            <person name="Ang C.C."/>
            <person name="Tnah L.H."/>
            <person name="Lee C.T."/>
            <person name="Nishiyama T."/>
            <person name="Sese J."/>
            <person name="O'Brien M.J."/>
            <person name="Copetti D."/>
            <person name="Mohd Noor M.I."/>
            <person name="Ong R.C."/>
            <person name="Putra M."/>
            <person name="Sireger I.Z."/>
            <person name="Indrioko S."/>
            <person name="Kosugi Y."/>
            <person name="Izuno A."/>
            <person name="Isagi Y."/>
            <person name="Lee S.L."/>
            <person name="Shimizu K.K."/>
        </authorList>
    </citation>
    <scope>NUCLEOTIDE SEQUENCE [LARGE SCALE GENOMIC DNA]</scope>
    <source>
        <strain evidence="1">214</strain>
    </source>
</reference>
<gene>
    <name evidence="1" type="ORF">SLEP1_g42688</name>
</gene>
<dbReference type="AlphaFoldDB" id="A0AAV5LAQ2"/>
<sequence length="117" mass="13226">MLKKYRSAVNSFKMVTSELKEDPMLANYDIKNYGACYQWRTSKSTCSAQTCVGSQPAFRSLGSSRHTFAENGCLEEAVARSSILDSSRSRWKLSSHRSREVYHDASLRSSCTWSAPR</sequence>
<name>A0AAV5LAQ2_9ROSI</name>
<dbReference type="Proteomes" id="UP001054252">
    <property type="component" value="Unassembled WGS sequence"/>
</dbReference>
<protein>
    <submittedName>
        <fullName evidence="1">Uncharacterized protein</fullName>
    </submittedName>
</protein>
<evidence type="ECO:0000313" key="1">
    <source>
        <dbReference type="EMBL" id="GKV34311.1"/>
    </source>
</evidence>
<proteinExistence type="predicted"/>
<accession>A0AAV5LAQ2</accession>
<dbReference type="EMBL" id="BPVZ01000104">
    <property type="protein sequence ID" value="GKV34311.1"/>
    <property type="molecule type" value="Genomic_DNA"/>
</dbReference>
<organism evidence="1 2">
    <name type="scientific">Rubroshorea leprosula</name>
    <dbReference type="NCBI Taxonomy" id="152421"/>
    <lineage>
        <taxon>Eukaryota</taxon>
        <taxon>Viridiplantae</taxon>
        <taxon>Streptophyta</taxon>
        <taxon>Embryophyta</taxon>
        <taxon>Tracheophyta</taxon>
        <taxon>Spermatophyta</taxon>
        <taxon>Magnoliopsida</taxon>
        <taxon>eudicotyledons</taxon>
        <taxon>Gunneridae</taxon>
        <taxon>Pentapetalae</taxon>
        <taxon>rosids</taxon>
        <taxon>malvids</taxon>
        <taxon>Malvales</taxon>
        <taxon>Dipterocarpaceae</taxon>
        <taxon>Rubroshorea</taxon>
    </lineage>
</organism>
<keyword evidence="2" id="KW-1185">Reference proteome</keyword>
<evidence type="ECO:0000313" key="2">
    <source>
        <dbReference type="Proteomes" id="UP001054252"/>
    </source>
</evidence>